<dbReference type="Proteomes" id="UP001175000">
    <property type="component" value="Unassembled WGS sequence"/>
</dbReference>
<feature type="region of interest" description="Disordered" evidence="1">
    <location>
        <begin position="61"/>
        <end position="112"/>
    </location>
</feature>
<evidence type="ECO:0000256" key="1">
    <source>
        <dbReference type="SAM" id="MobiDB-lite"/>
    </source>
</evidence>
<sequence>MGATKYLALCLLLPPAPSTLLSRPLIRYYHRSSHSNHTCINSRLPIPIPASPRHHRLRLHLRHTPTVTPLTTLQPKPPRQMQHNQRPPHKPNKSPEQSTASSQTWHATQTSA</sequence>
<dbReference type="EMBL" id="JAULSU010000004">
    <property type="protein sequence ID" value="KAK0620577.1"/>
    <property type="molecule type" value="Genomic_DNA"/>
</dbReference>
<evidence type="ECO:0008006" key="5">
    <source>
        <dbReference type="Google" id="ProtNLM"/>
    </source>
</evidence>
<feature type="chain" id="PRO_5041388030" description="Secreted protein" evidence="2">
    <location>
        <begin position="19"/>
        <end position="112"/>
    </location>
</feature>
<evidence type="ECO:0000313" key="4">
    <source>
        <dbReference type="Proteomes" id="UP001175000"/>
    </source>
</evidence>
<gene>
    <name evidence="3" type="ORF">B0T14DRAFT_521746</name>
</gene>
<feature type="signal peptide" evidence="2">
    <location>
        <begin position="1"/>
        <end position="18"/>
    </location>
</feature>
<comment type="caution">
    <text evidence="3">The sequence shown here is derived from an EMBL/GenBank/DDBJ whole genome shotgun (WGS) entry which is preliminary data.</text>
</comment>
<feature type="compositionally biased region" description="Low complexity" evidence="1">
    <location>
        <begin position="64"/>
        <end position="74"/>
    </location>
</feature>
<protein>
    <recommendedName>
        <fullName evidence="5">Secreted protein</fullName>
    </recommendedName>
</protein>
<name>A0AA39WSB7_9PEZI</name>
<organism evidence="3 4">
    <name type="scientific">Immersiella caudata</name>
    <dbReference type="NCBI Taxonomy" id="314043"/>
    <lineage>
        <taxon>Eukaryota</taxon>
        <taxon>Fungi</taxon>
        <taxon>Dikarya</taxon>
        <taxon>Ascomycota</taxon>
        <taxon>Pezizomycotina</taxon>
        <taxon>Sordariomycetes</taxon>
        <taxon>Sordariomycetidae</taxon>
        <taxon>Sordariales</taxon>
        <taxon>Lasiosphaeriaceae</taxon>
        <taxon>Immersiella</taxon>
    </lineage>
</organism>
<evidence type="ECO:0000313" key="3">
    <source>
        <dbReference type="EMBL" id="KAK0620577.1"/>
    </source>
</evidence>
<evidence type="ECO:0000256" key="2">
    <source>
        <dbReference type="SAM" id="SignalP"/>
    </source>
</evidence>
<keyword evidence="2" id="KW-0732">Signal</keyword>
<feature type="compositionally biased region" description="Polar residues" evidence="1">
    <location>
        <begin position="94"/>
        <end position="112"/>
    </location>
</feature>
<keyword evidence="4" id="KW-1185">Reference proteome</keyword>
<dbReference type="AlphaFoldDB" id="A0AA39WSB7"/>
<proteinExistence type="predicted"/>
<reference evidence="3" key="1">
    <citation type="submission" date="2023-06" db="EMBL/GenBank/DDBJ databases">
        <title>Genome-scale phylogeny and comparative genomics of the fungal order Sordariales.</title>
        <authorList>
            <consortium name="Lawrence Berkeley National Laboratory"/>
            <person name="Hensen N."/>
            <person name="Bonometti L."/>
            <person name="Westerberg I."/>
            <person name="Brannstrom I.O."/>
            <person name="Guillou S."/>
            <person name="Cros-Aarteil S."/>
            <person name="Calhoun S."/>
            <person name="Haridas S."/>
            <person name="Kuo A."/>
            <person name="Mondo S."/>
            <person name="Pangilinan J."/>
            <person name="Riley R."/>
            <person name="Labutti K."/>
            <person name="Andreopoulos B."/>
            <person name="Lipzen A."/>
            <person name="Chen C."/>
            <person name="Yanf M."/>
            <person name="Daum C."/>
            <person name="Ng V."/>
            <person name="Clum A."/>
            <person name="Steindorff A."/>
            <person name="Ohm R."/>
            <person name="Martin F."/>
            <person name="Silar P."/>
            <person name="Natvig D."/>
            <person name="Lalanne C."/>
            <person name="Gautier V."/>
            <person name="Ament-Velasquez S.L."/>
            <person name="Kruys A."/>
            <person name="Hutchinson M.I."/>
            <person name="Powell A.J."/>
            <person name="Barry K."/>
            <person name="Miller A.N."/>
            <person name="Grigoriev I.V."/>
            <person name="Debuchy R."/>
            <person name="Gladieux P."/>
            <person name="Thoren M.H."/>
            <person name="Johannesson H."/>
        </authorList>
    </citation>
    <scope>NUCLEOTIDE SEQUENCE</scope>
    <source>
        <strain evidence="3">CBS 606.72</strain>
    </source>
</reference>
<accession>A0AA39WSB7</accession>